<organism evidence="2 3">
    <name type="scientific">Gossypium aridum</name>
    <name type="common">American cotton</name>
    <name type="synonym">Erioxylum aridum</name>
    <dbReference type="NCBI Taxonomy" id="34290"/>
    <lineage>
        <taxon>Eukaryota</taxon>
        <taxon>Viridiplantae</taxon>
        <taxon>Streptophyta</taxon>
        <taxon>Embryophyta</taxon>
        <taxon>Tracheophyta</taxon>
        <taxon>Spermatophyta</taxon>
        <taxon>Magnoliopsida</taxon>
        <taxon>eudicotyledons</taxon>
        <taxon>Gunneridae</taxon>
        <taxon>Pentapetalae</taxon>
        <taxon>rosids</taxon>
        <taxon>malvids</taxon>
        <taxon>Malvales</taxon>
        <taxon>Malvaceae</taxon>
        <taxon>Malvoideae</taxon>
        <taxon>Gossypium</taxon>
    </lineage>
</organism>
<feature type="non-terminal residue" evidence="2">
    <location>
        <position position="115"/>
    </location>
</feature>
<feature type="domain" description="RNase H type-1" evidence="1">
    <location>
        <begin position="8"/>
        <end position="106"/>
    </location>
</feature>
<dbReference type="InterPro" id="IPR036397">
    <property type="entry name" value="RNaseH_sf"/>
</dbReference>
<dbReference type="InterPro" id="IPR044730">
    <property type="entry name" value="RNase_H-like_dom_plant"/>
</dbReference>
<dbReference type="InterPro" id="IPR052929">
    <property type="entry name" value="RNase_H-like_EbsB-rel"/>
</dbReference>
<proteinExistence type="predicted"/>
<dbReference type="Pfam" id="PF13456">
    <property type="entry name" value="RVT_3"/>
    <property type="match status" value="1"/>
</dbReference>
<dbReference type="GO" id="GO:0004523">
    <property type="term" value="F:RNA-DNA hybrid ribonuclease activity"/>
    <property type="evidence" value="ECO:0007669"/>
    <property type="project" value="InterPro"/>
</dbReference>
<evidence type="ECO:0000259" key="1">
    <source>
        <dbReference type="Pfam" id="PF13456"/>
    </source>
</evidence>
<sequence>MAKKAIFFDATFDLQNSRSASSLVVRNEEGRIVAAKSTLHENVASPFAAEAYASFQATRLGIQLGYHTLDIIGDSKTVITKCQNVNRDRSEIGAIISDIQSLKEYYQKSDSFSFQ</sequence>
<dbReference type="Gene3D" id="3.30.420.10">
    <property type="entry name" value="Ribonuclease H-like superfamily/Ribonuclease H"/>
    <property type="match status" value="1"/>
</dbReference>
<dbReference type="PANTHER" id="PTHR47074">
    <property type="entry name" value="BNAC02G40300D PROTEIN"/>
    <property type="match status" value="1"/>
</dbReference>
<dbReference type="PANTHER" id="PTHR47074:SF61">
    <property type="entry name" value="RNASE H TYPE-1 DOMAIN-CONTAINING PROTEIN"/>
    <property type="match status" value="1"/>
</dbReference>
<gene>
    <name evidence="2" type="ORF">Goari_027382</name>
</gene>
<dbReference type="EMBL" id="JABFAA010356871">
    <property type="protein sequence ID" value="MBA0703162.1"/>
    <property type="molecule type" value="Genomic_DNA"/>
</dbReference>
<dbReference type="GO" id="GO:0003676">
    <property type="term" value="F:nucleic acid binding"/>
    <property type="evidence" value="ECO:0007669"/>
    <property type="project" value="InterPro"/>
</dbReference>
<accession>A0A7J8YV08</accession>
<dbReference type="AlphaFoldDB" id="A0A7J8YV08"/>
<dbReference type="CDD" id="cd06222">
    <property type="entry name" value="RNase_H_like"/>
    <property type="match status" value="1"/>
</dbReference>
<comment type="caution">
    <text evidence="2">The sequence shown here is derived from an EMBL/GenBank/DDBJ whole genome shotgun (WGS) entry which is preliminary data.</text>
</comment>
<reference evidence="2 3" key="1">
    <citation type="journal article" date="2019" name="Genome Biol. Evol.">
        <title>Insights into the evolution of the New World diploid cottons (Gossypium, subgenus Houzingenia) based on genome sequencing.</title>
        <authorList>
            <person name="Grover C.E."/>
            <person name="Arick M.A. 2nd"/>
            <person name="Thrash A."/>
            <person name="Conover J.L."/>
            <person name="Sanders W.S."/>
            <person name="Peterson D.G."/>
            <person name="Frelichowski J.E."/>
            <person name="Scheffler J.A."/>
            <person name="Scheffler B.E."/>
            <person name="Wendel J.F."/>
        </authorList>
    </citation>
    <scope>NUCLEOTIDE SEQUENCE [LARGE SCALE GENOMIC DNA]</scope>
    <source>
        <strain evidence="2">185</strain>
        <tissue evidence="2">Leaf</tissue>
    </source>
</reference>
<evidence type="ECO:0000313" key="2">
    <source>
        <dbReference type="EMBL" id="MBA0703162.1"/>
    </source>
</evidence>
<evidence type="ECO:0000313" key="3">
    <source>
        <dbReference type="Proteomes" id="UP000593577"/>
    </source>
</evidence>
<keyword evidence="3" id="KW-1185">Reference proteome</keyword>
<protein>
    <recommendedName>
        <fullName evidence="1">RNase H type-1 domain-containing protein</fullName>
    </recommendedName>
</protein>
<dbReference type="Proteomes" id="UP000593577">
    <property type="component" value="Unassembled WGS sequence"/>
</dbReference>
<name>A0A7J8YV08_GOSAI</name>
<dbReference type="InterPro" id="IPR002156">
    <property type="entry name" value="RNaseH_domain"/>
</dbReference>